<dbReference type="Pfam" id="PF05056">
    <property type="entry name" value="DUF674"/>
    <property type="match status" value="1"/>
</dbReference>
<name>A0AA88D4M5_FICCA</name>
<accession>A0AA88D4M5</accession>
<organism evidence="1 2">
    <name type="scientific">Ficus carica</name>
    <name type="common">Common fig</name>
    <dbReference type="NCBI Taxonomy" id="3494"/>
    <lineage>
        <taxon>Eukaryota</taxon>
        <taxon>Viridiplantae</taxon>
        <taxon>Streptophyta</taxon>
        <taxon>Embryophyta</taxon>
        <taxon>Tracheophyta</taxon>
        <taxon>Spermatophyta</taxon>
        <taxon>Magnoliopsida</taxon>
        <taxon>eudicotyledons</taxon>
        <taxon>Gunneridae</taxon>
        <taxon>Pentapetalae</taxon>
        <taxon>rosids</taxon>
        <taxon>fabids</taxon>
        <taxon>Rosales</taxon>
        <taxon>Moraceae</taxon>
        <taxon>Ficeae</taxon>
        <taxon>Ficus</taxon>
    </lineage>
</organism>
<reference evidence="1" key="1">
    <citation type="submission" date="2023-07" db="EMBL/GenBank/DDBJ databases">
        <title>draft genome sequence of fig (Ficus carica).</title>
        <authorList>
            <person name="Takahashi T."/>
            <person name="Nishimura K."/>
        </authorList>
    </citation>
    <scope>NUCLEOTIDE SEQUENCE</scope>
</reference>
<dbReference type="Proteomes" id="UP001187192">
    <property type="component" value="Unassembled WGS sequence"/>
</dbReference>
<comment type="caution">
    <text evidence="1">The sequence shown here is derived from an EMBL/GenBank/DDBJ whole genome shotgun (WGS) entry which is preliminary data.</text>
</comment>
<dbReference type="PANTHER" id="PTHR33103">
    <property type="entry name" value="OS01G0153900 PROTEIN"/>
    <property type="match status" value="1"/>
</dbReference>
<keyword evidence="2" id="KW-1185">Reference proteome</keyword>
<dbReference type="EMBL" id="BTGU01000001">
    <property type="protein sequence ID" value="GMN26799.1"/>
    <property type="molecule type" value="Genomic_DNA"/>
</dbReference>
<dbReference type="AlphaFoldDB" id="A0AA88D4M5"/>
<proteinExistence type="predicted"/>
<dbReference type="PANTHER" id="PTHR33103:SF27">
    <property type="entry name" value="OS04G0594700 PROTEIN"/>
    <property type="match status" value="1"/>
</dbReference>
<sequence>MNPICSDSKSVLDLLIGIKGASDTETLLRQELAEPESMSSPSSSRISTWIKEEELKTADLEKGISVKLMVSKSKKKVCYAEASVEFVSLLFNFLTVPLAHTVKQIDVFGWGGGIDLFPDGDRLQVVDPLRDLFTDEEYQDELKVPFSDVEEQVVHIGKAEALRLLLSSFVSESALTNFFIK</sequence>
<evidence type="ECO:0000313" key="2">
    <source>
        <dbReference type="Proteomes" id="UP001187192"/>
    </source>
</evidence>
<dbReference type="InterPro" id="IPR007750">
    <property type="entry name" value="DUF674"/>
</dbReference>
<gene>
    <name evidence="1" type="ORF">TIFTF001_001447</name>
</gene>
<protein>
    <submittedName>
        <fullName evidence="1">Uncharacterized protein</fullName>
    </submittedName>
</protein>
<evidence type="ECO:0000313" key="1">
    <source>
        <dbReference type="EMBL" id="GMN26799.1"/>
    </source>
</evidence>